<keyword evidence="2" id="KW-1185">Reference proteome</keyword>
<evidence type="ECO:0000313" key="1">
    <source>
        <dbReference type="EMBL" id="KAI8559568.1"/>
    </source>
</evidence>
<comment type="caution">
    <text evidence="1">The sequence shown here is derived from an EMBL/GenBank/DDBJ whole genome shotgun (WGS) entry which is preliminary data.</text>
</comment>
<gene>
    <name evidence="1" type="ORF">RHMOL_Rhmol04G0184700</name>
</gene>
<protein>
    <submittedName>
        <fullName evidence="1">Uncharacterized protein</fullName>
    </submittedName>
</protein>
<evidence type="ECO:0000313" key="2">
    <source>
        <dbReference type="Proteomes" id="UP001062846"/>
    </source>
</evidence>
<dbReference type="EMBL" id="CM046391">
    <property type="protein sequence ID" value="KAI8559568.1"/>
    <property type="molecule type" value="Genomic_DNA"/>
</dbReference>
<accession>A0ACC0P4A9</accession>
<proteinExistence type="predicted"/>
<reference evidence="1" key="1">
    <citation type="submission" date="2022-02" db="EMBL/GenBank/DDBJ databases">
        <title>Plant Genome Project.</title>
        <authorList>
            <person name="Zhang R.-G."/>
        </authorList>
    </citation>
    <scope>NUCLEOTIDE SEQUENCE</scope>
    <source>
        <strain evidence="1">AT1</strain>
    </source>
</reference>
<dbReference type="Proteomes" id="UP001062846">
    <property type="component" value="Chromosome 4"/>
</dbReference>
<organism evidence="1 2">
    <name type="scientific">Rhododendron molle</name>
    <name type="common">Chinese azalea</name>
    <name type="synonym">Azalea mollis</name>
    <dbReference type="NCBI Taxonomy" id="49168"/>
    <lineage>
        <taxon>Eukaryota</taxon>
        <taxon>Viridiplantae</taxon>
        <taxon>Streptophyta</taxon>
        <taxon>Embryophyta</taxon>
        <taxon>Tracheophyta</taxon>
        <taxon>Spermatophyta</taxon>
        <taxon>Magnoliopsida</taxon>
        <taxon>eudicotyledons</taxon>
        <taxon>Gunneridae</taxon>
        <taxon>Pentapetalae</taxon>
        <taxon>asterids</taxon>
        <taxon>Ericales</taxon>
        <taxon>Ericaceae</taxon>
        <taxon>Ericoideae</taxon>
        <taxon>Rhodoreae</taxon>
        <taxon>Rhododendron</taxon>
    </lineage>
</organism>
<name>A0ACC0P4A9_RHOML</name>
<sequence>MRRSNTPLGHIYRSASHCVDYLARMGVEQEEDLVVVVDTPIFLLGSLLRGTTLILVSF</sequence>